<organism evidence="1 2">
    <name type="scientific">Lysinibacillus sphaericus</name>
    <name type="common">Bacillus sphaericus</name>
    <dbReference type="NCBI Taxonomy" id="1421"/>
    <lineage>
        <taxon>Bacteria</taxon>
        <taxon>Bacillati</taxon>
        <taxon>Bacillota</taxon>
        <taxon>Bacilli</taxon>
        <taxon>Bacillales</taxon>
        <taxon>Bacillaceae</taxon>
        <taxon>Lysinibacillus</taxon>
    </lineage>
</organism>
<gene>
    <name evidence="1" type="ORF">LYSIN_02860</name>
</gene>
<protein>
    <recommendedName>
        <fullName evidence="3">HNH domain-containing protein</fullName>
    </recommendedName>
</protein>
<proteinExistence type="predicted"/>
<accession>A0A2S5D4S8</accession>
<evidence type="ECO:0000313" key="2">
    <source>
        <dbReference type="Proteomes" id="UP000237319"/>
    </source>
</evidence>
<dbReference type="EMBL" id="PGLV01000001">
    <property type="protein sequence ID" value="POZ58076.1"/>
    <property type="molecule type" value="Genomic_DNA"/>
</dbReference>
<name>A0A2S5D4S8_LYSSH</name>
<sequence>MIEIKNHHIIDAMAIHIDELQIEITDKLKKYKAIFTFLKDYQANNALTFDADKKNLVNPVISISESSTKVRGDIDKQLHCVKADYRNNASKYLDIIKMLERDVVRILEADRDTFLTLIKEYDYSTLGVGENDLKKLFEKIFNYHSFSDKERKKYNAYALTENLGINSCPYCNRLYTLTIICKKVRGVTNFVTRPELDHYLPKSKYPLFGLSFNNLIPSCSICNKIKNDDTDHTRMHHHPYFDDTKLDFNLDGILYDSGNNSFNSKGEWDIVVEENGCNYTKESIKIFRLSEIYREHNFIIEDMITKAQEYNQTFINDIEDLFSGEQLETDTLLERIFGVLPAEQDYCNPLNKFKRAIYQSIRKAQNINVTL</sequence>
<evidence type="ECO:0008006" key="3">
    <source>
        <dbReference type="Google" id="ProtNLM"/>
    </source>
</evidence>
<dbReference type="Gene3D" id="1.10.30.50">
    <property type="match status" value="1"/>
</dbReference>
<reference evidence="1 2" key="1">
    <citation type="submission" date="2017-11" db="EMBL/GenBank/DDBJ databases">
        <title>Genome sequence of Lysinibacillus sphaericus, a lignin-degrading bacteria isolated from municipal solid waste soil.</title>
        <authorList>
            <person name="Persinoti G.F."/>
            <person name="Paixao D.A."/>
            <person name="Bugg T.D."/>
            <person name="Squina F.M."/>
        </authorList>
    </citation>
    <scope>NUCLEOTIDE SEQUENCE [LARGE SCALE GENOMIC DNA]</scope>
    <source>
        <strain evidence="1 2">A1</strain>
    </source>
</reference>
<keyword evidence="2" id="KW-1185">Reference proteome</keyword>
<dbReference type="Proteomes" id="UP000237319">
    <property type="component" value="Unassembled WGS sequence"/>
</dbReference>
<dbReference type="AlphaFoldDB" id="A0A2S5D4S8"/>
<evidence type="ECO:0000313" key="1">
    <source>
        <dbReference type="EMBL" id="POZ58076.1"/>
    </source>
</evidence>
<comment type="caution">
    <text evidence="1">The sequence shown here is derived from an EMBL/GenBank/DDBJ whole genome shotgun (WGS) entry which is preliminary data.</text>
</comment>
<dbReference type="RefSeq" id="WP_069510743.1">
    <property type="nucleotide sequence ID" value="NZ_JOTQ01000011.1"/>
</dbReference>